<feature type="domain" description="DNA methylase N-4/N-6" evidence="4">
    <location>
        <begin position="30"/>
        <end position="525"/>
    </location>
</feature>
<dbReference type="GO" id="GO:0032259">
    <property type="term" value="P:methylation"/>
    <property type="evidence" value="ECO:0007669"/>
    <property type="project" value="UniProtKB-KW"/>
</dbReference>
<dbReference type="PRINTS" id="PR00508">
    <property type="entry name" value="S21N4MTFRASE"/>
</dbReference>
<sequence length="534" mass="57462">MIKPYYEAEGCTIYLGDCLDIMPTLEANSIDSIVTDPPYGLSFMGKDWDHGVPGSPFWIEALRVAKPGAFMLAFGGTRTFHRLAVAIEDAGWEIRDTIGWIYGQGFPKSHDISKAIDKVAGAERELGSENPNWRSSRSNIACPQGVLSARITAPAIDAARQWEGWGTALKPAWEPIIVARKPIEGTVANNVLRWGTGGINIDGCRVGTSQNDKNIRINPTKSNGLKSVFGIGDVNYGRGPATKGRWPANICHDGSDEVVGLFPNTGSGHSPKYSKANPFGGNNDSPHNEHYFNDSGSAARFFYCAKSSKSDRNLGLDNTRTIKYNIPKIGGVLCKDVSMELVESLQRVTSGTGLVMKWHTGENGESIMGQCPLDSLFTTLMGISKITTSQILPSLMSSLTNGSILGANCEMENGGSPAENAEISSTLDQGITSVHQELVLGVSRVVSEMLSVISDGANWKQATNTHSTVKPTPLMRYLCRLVTPPNGIILDPFAGSGSTGKAAILEGFRFIGIELEMESVEIAVKRLPQKGLPL</sequence>
<dbReference type="GO" id="GO:0003677">
    <property type="term" value="F:DNA binding"/>
    <property type="evidence" value="ECO:0007669"/>
    <property type="project" value="InterPro"/>
</dbReference>
<evidence type="ECO:0000313" key="5">
    <source>
        <dbReference type="EMBL" id="QJA53808.1"/>
    </source>
</evidence>
<gene>
    <name evidence="5" type="ORF">TM448A04044_0002</name>
    <name evidence="6" type="ORF">TM448B01645_0007</name>
</gene>
<dbReference type="EMBL" id="MT144802">
    <property type="protein sequence ID" value="QJH99672.1"/>
    <property type="molecule type" value="Genomic_DNA"/>
</dbReference>
<dbReference type="InterPro" id="IPR002941">
    <property type="entry name" value="DNA_methylase_N4/N6"/>
</dbReference>
<dbReference type="AlphaFoldDB" id="A0A6H2A215"/>
<evidence type="ECO:0000256" key="3">
    <source>
        <dbReference type="ARBA" id="ARBA00022679"/>
    </source>
</evidence>
<evidence type="ECO:0000259" key="4">
    <source>
        <dbReference type="Pfam" id="PF01555"/>
    </source>
</evidence>
<accession>A0A6H2A215</accession>
<dbReference type="EMBL" id="MT144453">
    <property type="protein sequence ID" value="QJA53808.1"/>
    <property type="molecule type" value="Genomic_DNA"/>
</dbReference>
<dbReference type="InterPro" id="IPR029063">
    <property type="entry name" value="SAM-dependent_MTases_sf"/>
</dbReference>
<keyword evidence="3 5" id="KW-0808">Transferase</keyword>
<organism evidence="5">
    <name type="scientific">viral metagenome</name>
    <dbReference type="NCBI Taxonomy" id="1070528"/>
    <lineage>
        <taxon>unclassified sequences</taxon>
        <taxon>metagenomes</taxon>
        <taxon>organismal metagenomes</taxon>
    </lineage>
</organism>
<name>A0A6H2A215_9ZZZZ</name>
<reference evidence="5" key="1">
    <citation type="submission" date="2020-03" db="EMBL/GenBank/DDBJ databases">
        <title>The deep terrestrial virosphere.</title>
        <authorList>
            <person name="Holmfeldt K."/>
            <person name="Nilsson E."/>
            <person name="Simone D."/>
            <person name="Lopez-Fernandez M."/>
            <person name="Wu X."/>
            <person name="de Brujin I."/>
            <person name="Lundin D."/>
            <person name="Andersson A."/>
            <person name="Bertilsson S."/>
            <person name="Dopson M."/>
        </authorList>
    </citation>
    <scope>NUCLEOTIDE SEQUENCE</scope>
    <source>
        <strain evidence="5">TM448A04044</strain>
        <strain evidence="6">TM448B01645</strain>
    </source>
</reference>
<evidence type="ECO:0000256" key="1">
    <source>
        <dbReference type="ARBA" id="ARBA00006594"/>
    </source>
</evidence>
<dbReference type="InterPro" id="IPR001091">
    <property type="entry name" value="RM_Methyltransferase"/>
</dbReference>
<dbReference type="Pfam" id="PF01555">
    <property type="entry name" value="N6_N4_Mtase"/>
    <property type="match status" value="1"/>
</dbReference>
<dbReference type="SUPFAM" id="SSF53335">
    <property type="entry name" value="S-adenosyl-L-methionine-dependent methyltransferases"/>
    <property type="match status" value="1"/>
</dbReference>
<evidence type="ECO:0000256" key="2">
    <source>
        <dbReference type="ARBA" id="ARBA00022603"/>
    </source>
</evidence>
<evidence type="ECO:0000313" key="6">
    <source>
        <dbReference type="EMBL" id="QJH99672.1"/>
    </source>
</evidence>
<dbReference type="PROSITE" id="PS00092">
    <property type="entry name" value="N6_MTASE"/>
    <property type="match status" value="1"/>
</dbReference>
<proteinExistence type="inferred from homology"/>
<dbReference type="GO" id="GO:0008170">
    <property type="term" value="F:N-methyltransferase activity"/>
    <property type="evidence" value="ECO:0007669"/>
    <property type="project" value="InterPro"/>
</dbReference>
<comment type="similarity">
    <text evidence="1">Belongs to the N(4)/N(6)-methyltransferase family.</text>
</comment>
<dbReference type="InterPro" id="IPR002052">
    <property type="entry name" value="DNA_methylase_N6_adenine_CS"/>
</dbReference>
<dbReference type="Gene3D" id="3.40.50.150">
    <property type="entry name" value="Vaccinia Virus protein VP39"/>
    <property type="match status" value="2"/>
</dbReference>
<keyword evidence="2 5" id="KW-0489">Methyltransferase</keyword>
<protein>
    <submittedName>
        <fullName evidence="5">Putative methyltransferase</fullName>
    </submittedName>
</protein>